<dbReference type="AlphaFoldDB" id="A0A2G4YS36"/>
<dbReference type="InterPro" id="IPR006141">
    <property type="entry name" value="Intein_N"/>
</dbReference>
<proteinExistence type="predicted"/>
<evidence type="ECO:0000313" key="5">
    <source>
        <dbReference type="Proteomes" id="UP000229730"/>
    </source>
</evidence>
<keyword evidence="2" id="KW-0732">Signal</keyword>
<dbReference type="Gene3D" id="2.170.16.10">
    <property type="entry name" value="Hedgehog/Intein (Hint) domain"/>
    <property type="match status" value="1"/>
</dbReference>
<organism evidence="4 5">
    <name type="scientific">Paremcibacter congregatus</name>
    <dbReference type="NCBI Taxonomy" id="2043170"/>
    <lineage>
        <taxon>Bacteria</taxon>
        <taxon>Pseudomonadati</taxon>
        <taxon>Pseudomonadota</taxon>
        <taxon>Alphaproteobacteria</taxon>
        <taxon>Emcibacterales</taxon>
        <taxon>Emcibacteraceae</taxon>
        <taxon>Paremcibacter</taxon>
    </lineage>
</organism>
<gene>
    <name evidence="4" type="ORF">CRD36_06895</name>
</gene>
<sequence length="578" mass="63344">MKNLMSFLFIVLVFLTTTAFKDSQHTKDKLLEKHAEAVRKVVAEMPPVVPQSLDFRKKHHYDFYRTTLLLSGKTPKSHPNIFKTLEKARDLHKKSGPPDHKRALYEQQGNKIVNITEGGYQIGPIQLITSFGNRPSTRTYDTTAISSIPKNPVVSQLHLGVYDQDGHIQGQLVSNTQNYSGTDQTLSTNGTLDASDLEARSISTFFWEDQNGAPHHGMVYASSSISPPTVIDPGNPKDVNGDGIIKLCLARQATDCDYQPAGGSGSNVIMPINGSITYADPIDIPITSSNSYSLITIANPDPKDGGGCHIIKSTTDFFSNATVNGAVLTWNLQPAHFEPANGCLVRNSNANYTFNVMIQNNNLPVYVSITDTPGVSPDPYTKIIAPMQVWYSCVAEGTQITLADGTTKKIENVVADDKIFIDSEGRVMTVKTTVKGKEENIFRLTTASGKILRVTGGHAIPTDSGVILAKNLITGNQVESIKGFEELTSIQKEPYSGNVYNLILGTETDLIKATQSNTTFYANGIRIGDAQMQFTYGNSQINYTALTEDEVLEKLPEAWHPDFHSDKQHESTNLIKNP</sequence>
<feature type="chain" id="PRO_5013653456" description="Hint domain-containing protein" evidence="2">
    <location>
        <begin position="22"/>
        <end position="578"/>
    </location>
</feature>
<dbReference type="InterPro" id="IPR036844">
    <property type="entry name" value="Hint_dom_sf"/>
</dbReference>
<evidence type="ECO:0000259" key="3">
    <source>
        <dbReference type="SMART" id="SM00306"/>
    </source>
</evidence>
<dbReference type="EMBL" id="PDEM01000016">
    <property type="protein sequence ID" value="PHZ85135.1"/>
    <property type="molecule type" value="Genomic_DNA"/>
</dbReference>
<evidence type="ECO:0000256" key="2">
    <source>
        <dbReference type="SAM" id="SignalP"/>
    </source>
</evidence>
<feature type="compositionally biased region" description="Basic and acidic residues" evidence="1">
    <location>
        <begin position="559"/>
        <end position="570"/>
    </location>
</feature>
<dbReference type="SMART" id="SM00306">
    <property type="entry name" value="HintN"/>
    <property type="match status" value="1"/>
</dbReference>
<reference evidence="4 5" key="1">
    <citation type="submission" date="2017-10" db="EMBL/GenBank/DDBJ databases">
        <title>Frigbacter circumglobatus gen. nov. sp. nov., isolated from sediment cultured in situ.</title>
        <authorList>
            <person name="Zhao Z."/>
        </authorList>
    </citation>
    <scope>NUCLEOTIDE SEQUENCE [LARGE SCALE GENOMIC DNA]</scope>
    <source>
        <strain evidence="4 5">ZYL</strain>
    </source>
</reference>
<dbReference type="GO" id="GO:0016539">
    <property type="term" value="P:intein-mediated protein splicing"/>
    <property type="evidence" value="ECO:0007669"/>
    <property type="project" value="InterPro"/>
</dbReference>
<accession>A0A2G4YS36</accession>
<evidence type="ECO:0000256" key="1">
    <source>
        <dbReference type="SAM" id="MobiDB-lite"/>
    </source>
</evidence>
<name>A0A2G4YS36_9PROT</name>
<dbReference type="CDD" id="cd00081">
    <property type="entry name" value="Hint"/>
    <property type="match status" value="1"/>
</dbReference>
<dbReference type="InParanoid" id="A0A2G4YS36"/>
<comment type="caution">
    <text evidence="4">The sequence shown here is derived from an EMBL/GenBank/DDBJ whole genome shotgun (WGS) entry which is preliminary data.</text>
</comment>
<protein>
    <recommendedName>
        <fullName evidence="3">Hint domain-containing protein</fullName>
    </recommendedName>
</protein>
<feature type="region of interest" description="Disordered" evidence="1">
    <location>
        <begin position="559"/>
        <end position="578"/>
    </location>
</feature>
<dbReference type="InterPro" id="IPR003587">
    <property type="entry name" value="Hint_dom_N"/>
</dbReference>
<evidence type="ECO:0000313" key="4">
    <source>
        <dbReference type="EMBL" id="PHZ85135.1"/>
    </source>
</evidence>
<dbReference type="SUPFAM" id="SSF51294">
    <property type="entry name" value="Hedgehog/intein (Hint) domain"/>
    <property type="match status" value="1"/>
</dbReference>
<dbReference type="Proteomes" id="UP000229730">
    <property type="component" value="Unassembled WGS sequence"/>
</dbReference>
<dbReference type="OrthoDB" id="6305173at2"/>
<dbReference type="NCBIfam" id="TIGR01445">
    <property type="entry name" value="intein_Nterm"/>
    <property type="match status" value="1"/>
</dbReference>
<feature type="domain" description="Hint" evidence="3">
    <location>
        <begin position="391"/>
        <end position="482"/>
    </location>
</feature>
<dbReference type="PROSITE" id="PS50817">
    <property type="entry name" value="INTEIN_N_TER"/>
    <property type="match status" value="1"/>
</dbReference>
<feature type="signal peptide" evidence="2">
    <location>
        <begin position="1"/>
        <end position="21"/>
    </location>
</feature>
<dbReference type="RefSeq" id="WP_114365304.1">
    <property type="nucleotide sequence ID" value="NZ_CP041025.1"/>
</dbReference>
<keyword evidence="5" id="KW-1185">Reference proteome</keyword>